<dbReference type="RefSeq" id="WP_036935450.1">
    <property type="nucleotide sequence ID" value="NZ_JQKC01000001.1"/>
</dbReference>
<proteinExistence type="predicted"/>
<protein>
    <recommendedName>
        <fullName evidence="3">Mercury transporter</fullName>
    </recommendedName>
</protein>
<gene>
    <name evidence="1" type="ORF">Bccel_4789</name>
</gene>
<evidence type="ECO:0008006" key="3">
    <source>
        <dbReference type="Google" id="ProtNLM"/>
    </source>
</evidence>
<organism evidence="1 2">
    <name type="scientific">Pseudobacteroides cellulosolvens ATCC 35603 = DSM 2933</name>
    <dbReference type="NCBI Taxonomy" id="398512"/>
    <lineage>
        <taxon>Bacteria</taxon>
        <taxon>Bacillati</taxon>
        <taxon>Bacillota</taxon>
        <taxon>Clostridia</taxon>
        <taxon>Eubacteriales</taxon>
        <taxon>Oscillospiraceae</taxon>
        <taxon>Pseudobacteroides</taxon>
    </lineage>
</organism>
<evidence type="ECO:0000313" key="2">
    <source>
        <dbReference type="Proteomes" id="UP000036923"/>
    </source>
</evidence>
<accession>A0A0L6JV31</accession>
<sequence>MVTIDDISIAVISLIRIGAVARFIYCTVRLSAAEEESTQYRKRAKNTVIFYIIAESIWQIKDLILYYYKS</sequence>
<dbReference type="STRING" id="398512.Bccel_4789"/>
<name>A0A0L6JV31_9FIRM</name>
<dbReference type="AlphaFoldDB" id="A0A0L6JV31"/>
<keyword evidence="2" id="KW-1185">Reference proteome</keyword>
<evidence type="ECO:0000313" key="1">
    <source>
        <dbReference type="EMBL" id="KNY29515.1"/>
    </source>
</evidence>
<dbReference type="EMBL" id="LGTC01000001">
    <property type="protein sequence ID" value="KNY29515.1"/>
    <property type="molecule type" value="Genomic_DNA"/>
</dbReference>
<reference evidence="2" key="1">
    <citation type="submission" date="2015-07" db="EMBL/GenBank/DDBJ databases">
        <title>Near-Complete Genome Sequence of the Cellulolytic Bacterium Bacteroides (Pseudobacteroides) cellulosolvens ATCC 35603.</title>
        <authorList>
            <person name="Dassa B."/>
            <person name="Utturkar S.M."/>
            <person name="Klingeman D.M."/>
            <person name="Hurt R.A."/>
            <person name="Keller M."/>
            <person name="Xu J."/>
            <person name="Reddy Y.H.K."/>
            <person name="Borovok I."/>
            <person name="Grinberg I.R."/>
            <person name="Lamed R."/>
            <person name="Zhivin O."/>
            <person name="Bayer E.A."/>
            <person name="Brown S.D."/>
        </authorList>
    </citation>
    <scope>NUCLEOTIDE SEQUENCE [LARGE SCALE GENOMIC DNA]</scope>
    <source>
        <strain evidence="2">DSM 2933</strain>
    </source>
</reference>
<dbReference type="Proteomes" id="UP000036923">
    <property type="component" value="Unassembled WGS sequence"/>
</dbReference>
<dbReference type="eggNOG" id="ENOG50333EI">
    <property type="taxonomic scope" value="Bacteria"/>
</dbReference>
<comment type="caution">
    <text evidence="1">The sequence shown here is derived from an EMBL/GenBank/DDBJ whole genome shotgun (WGS) entry which is preliminary data.</text>
</comment>
<dbReference type="OrthoDB" id="1778725at2"/>